<dbReference type="PANTHER" id="PTHR39087:SF2">
    <property type="entry name" value="UPF0104 MEMBRANE PROTEIN MJ1595"/>
    <property type="match status" value="1"/>
</dbReference>
<evidence type="ECO:0000256" key="6">
    <source>
        <dbReference type="SAM" id="Phobius"/>
    </source>
</evidence>
<dbReference type="AlphaFoldDB" id="X0U8T4"/>
<reference evidence="7" key="1">
    <citation type="journal article" date="2014" name="Front. Microbiol.">
        <title>High frequency of phylogenetically diverse reductive dehalogenase-homologous genes in deep subseafloor sedimentary metagenomes.</title>
        <authorList>
            <person name="Kawai M."/>
            <person name="Futagami T."/>
            <person name="Toyoda A."/>
            <person name="Takaki Y."/>
            <person name="Nishi S."/>
            <person name="Hori S."/>
            <person name="Arai W."/>
            <person name="Tsubouchi T."/>
            <person name="Morono Y."/>
            <person name="Uchiyama I."/>
            <person name="Ito T."/>
            <person name="Fujiyama A."/>
            <person name="Inagaki F."/>
            <person name="Takami H."/>
        </authorList>
    </citation>
    <scope>NUCLEOTIDE SEQUENCE</scope>
    <source>
        <strain evidence="7">Expedition CK06-06</strain>
    </source>
</reference>
<keyword evidence="2" id="KW-1003">Cell membrane</keyword>
<feature type="transmembrane region" description="Helical" evidence="6">
    <location>
        <begin position="242"/>
        <end position="262"/>
    </location>
</feature>
<gene>
    <name evidence="7" type="ORF">S01H1_02152</name>
</gene>
<feature type="transmembrane region" description="Helical" evidence="6">
    <location>
        <begin position="20"/>
        <end position="38"/>
    </location>
</feature>
<feature type="transmembrane region" description="Helical" evidence="6">
    <location>
        <begin position="50"/>
        <end position="68"/>
    </location>
</feature>
<evidence type="ECO:0000256" key="3">
    <source>
        <dbReference type="ARBA" id="ARBA00022692"/>
    </source>
</evidence>
<keyword evidence="5 6" id="KW-0472">Membrane</keyword>
<comment type="caution">
    <text evidence="7">The sequence shown here is derived from an EMBL/GenBank/DDBJ whole genome shotgun (WGS) entry which is preliminary data.</text>
</comment>
<evidence type="ECO:0000313" key="7">
    <source>
        <dbReference type="EMBL" id="GAF84910.1"/>
    </source>
</evidence>
<dbReference type="InterPro" id="IPR022791">
    <property type="entry name" value="L-PG_synthase/AglD"/>
</dbReference>
<feature type="transmembrane region" description="Helical" evidence="6">
    <location>
        <begin position="126"/>
        <end position="149"/>
    </location>
</feature>
<feature type="non-terminal residue" evidence="7">
    <location>
        <position position="263"/>
    </location>
</feature>
<name>X0U8T4_9ZZZZ</name>
<protein>
    <recommendedName>
        <fullName evidence="8">Flippase-like domain-containing protein</fullName>
    </recommendedName>
</protein>
<dbReference type="GO" id="GO:0005886">
    <property type="term" value="C:plasma membrane"/>
    <property type="evidence" value="ECO:0007669"/>
    <property type="project" value="UniProtKB-SubCell"/>
</dbReference>
<comment type="subcellular location">
    <subcellularLocation>
        <location evidence="1">Cell membrane</location>
        <topology evidence="1">Multi-pass membrane protein</topology>
    </subcellularLocation>
</comment>
<evidence type="ECO:0000256" key="2">
    <source>
        <dbReference type="ARBA" id="ARBA00022475"/>
    </source>
</evidence>
<proteinExistence type="predicted"/>
<keyword evidence="4 6" id="KW-1133">Transmembrane helix</keyword>
<organism evidence="7">
    <name type="scientific">marine sediment metagenome</name>
    <dbReference type="NCBI Taxonomy" id="412755"/>
    <lineage>
        <taxon>unclassified sequences</taxon>
        <taxon>metagenomes</taxon>
        <taxon>ecological metagenomes</taxon>
    </lineage>
</organism>
<dbReference type="Pfam" id="PF03706">
    <property type="entry name" value="LPG_synthase_TM"/>
    <property type="match status" value="1"/>
</dbReference>
<feature type="transmembrane region" description="Helical" evidence="6">
    <location>
        <begin position="88"/>
        <end position="106"/>
    </location>
</feature>
<feature type="transmembrane region" description="Helical" evidence="6">
    <location>
        <begin position="161"/>
        <end position="179"/>
    </location>
</feature>
<sequence>MTDGQDRTVRGKIARRGWRFWFGAILSLLSLVWLVATTDWTGVWEALKEASWGLVIAAVLVNLVTIPVRTQRWGLMFSRPNRPTFGRLTAIMLIGQAINLFIPARAGDFVRATLIETEKTAYALGTQLLILALDLLMLAILVLVLLFRVRLPSWWRGPGEALLVMAALALLGVAAMVVGRKHITQLLIWLQGRWPWTRGRGLFEPAVDFFRSFVVFASPLLMLLLLFLTVVIWALYAAVNWLLLGAVGVSLDGSTAILAAVFL</sequence>
<evidence type="ECO:0000256" key="1">
    <source>
        <dbReference type="ARBA" id="ARBA00004651"/>
    </source>
</evidence>
<accession>X0U8T4</accession>
<evidence type="ECO:0000256" key="4">
    <source>
        <dbReference type="ARBA" id="ARBA00022989"/>
    </source>
</evidence>
<dbReference type="EMBL" id="BARS01001008">
    <property type="protein sequence ID" value="GAF84910.1"/>
    <property type="molecule type" value="Genomic_DNA"/>
</dbReference>
<feature type="transmembrane region" description="Helical" evidence="6">
    <location>
        <begin position="213"/>
        <end position="235"/>
    </location>
</feature>
<keyword evidence="3 6" id="KW-0812">Transmembrane</keyword>
<evidence type="ECO:0000256" key="5">
    <source>
        <dbReference type="ARBA" id="ARBA00023136"/>
    </source>
</evidence>
<evidence type="ECO:0008006" key="8">
    <source>
        <dbReference type="Google" id="ProtNLM"/>
    </source>
</evidence>
<dbReference type="PANTHER" id="PTHR39087">
    <property type="entry name" value="UPF0104 MEMBRANE PROTEIN MJ1595"/>
    <property type="match status" value="1"/>
</dbReference>